<comment type="caution">
    <text evidence="1">The sequence shown here is derived from an EMBL/GenBank/DDBJ whole genome shotgun (WGS) entry which is preliminary data.</text>
</comment>
<accession>A0ACC0QUB5</accession>
<keyword evidence="2" id="KW-1185">Reference proteome</keyword>
<gene>
    <name evidence="1" type="ORF">NCS57_00975300</name>
</gene>
<evidence type="ECO:0000313" key="2">
    <source>
        <dbReference type="Proteomes" id="UP001065298"/>
    </source>
</evidence>
<sequence>MLTGPPVAGLRRFFTGFTTVDWLHLYDIPSNTWRTGALSPYRVNHPNVATKDGLIYLLGGLVDTSDPPKPLLEWIASGESHDAVTSHSIQHHVWKWQWLVNVAANIPEGRQHAAGAIVDDTLYVAGGRWFEKTNVRDDVFMLGLNNLTSGWETGKTRMPTARGGIAGAAVGVKLYTFSGETNQHAATGVFDDVEVFDVETQKIYIPGGGLQQDGLMIMVNGVGHFLNTIDHFDVLAA</sequence>
<name>A0ACC0QUB5_9HYPO</name>
<reference evidence="1" key="1">
    <citation type="submission" date="2022-06" db="EMBL/GenBank/DDBJ databases">
        <title>Fusarium solani species complex genomes reveal bases of compartmentalisation and animal pathogenesis.</title>
        <authorList>
            <person name="Tsai I.J."/>
        </authorList>
    </citation>
    <scope>NUCLEOTIDE SEQUENCE</scope>
    <source>
        <strain evidence="1">Fu6.1</strain>
    </source>
</reference>
<dbReference type="EMBL" id="CM046509">
    <property type="protein sequence ID" value="KAI8663732.1"/>
    <property type="molecule type" value="Genomic_DNA"/>
</dbReference>
<evidence type="ECO:0000313" key="1">
    <source>
        <dbReference type="EMBL" id="KAI8663732.1"/>
    </source>
</evidence>
<protein>
    <submittedName>
        <fullName evidence="1">Uncharacterized protein</fullName>
    </submittedName>
</protein>
<dbReference type="Proteomes" id="UP001065298">
    <property type="component" value="Chromosome 7"/>
</dbReference>
<proteinExistence type="predicted"/>
<organism evidence="1 2">
    <name type="scientific">Fusarium keratoplasticum</name>
    <dbReference type="NCBI Taxonomy" id="1328300"/>
    <lineage>
        <taxon>Eukaryota</taxon>
        <taxon>Fungi</taxon>
        <taxon>Dikarya</taxon>
        <taxon>Ascomycota</taxon>
        <taxon>Pezizomycotina</taxon>
        <taxon>Sordariomycetes</taxon>
        <taxon>Hypocreomycetidae</taxon>
        <taxon>Hypocreales</taxon>
        <taxon>Nectriaceae</taxon>
        <taxon>Fusarium</taxon>
        <taxon>Fusarium solani species complex</taxon>
    </lineage>
</organism>